<feature type="transmembrane region" description="Helical" evidence="14">
    <location>
        <begin position="232"/>
        <end position="253"/>
    </location>
</feature>
<dbReference type="CDD" id="cd11475">
    <property type="entry name" value="SLC5sbd_PutP"/>
    <property type="match status" value="1"/>
</dbReference>
<accession>A0ABY1E8Y5</accession>
<feature type="transmembrane region" description="Helical" evidence="14">
    <location>
        <begin position="260"/>
        <end position="282"/>
    </location>
</feature>
<evidence type="ECO:0000256" key="8">
    <source>
        <dbReference type="ARBA" id="ARBA00023053"/>
    </source>
</evidence>
<feature type="transmembrane region" description="Helical" evidence="14">
    <location>
        <begin position="74"/>
        <end position="94"/>
    </location>
</feature>
<feature type="transmembrane region" description="Helical" evidence="14">
    <location>
        <begin position="520"/>
        <end position="539"/>
    </location>
</feature>
<evidence type="ECO:0000256" key="6">
    <source>
        <dbReference type="ARBA" id="ARBA00022847"/>
    </source>
</evidence>
<comment type="caution">
    <text evidence="15">The sequence shown here is derived from an EMBL/GenBank/DDBJ whole genome shotgun (WGS) entry which is preliminary data.</text>
</comment>
<dbReference type="PROSITE" id="PS50283">
    <property type="entry name" value="NA_SOLUT_SYMP_3"/>
    <property type="match status" value="1"/>
</dbReference>
<dbReference type="PANTHER" id="PTHR48086">
    <property type="entry name" value="SODIUM/PROLINE SYMPORTER-RELATED"/>
    <property type="match status" value="1"/>
</dbReference>
<dbReference type="NCBIfam" id="TIGR02121">
    <property type="entry name" value="Na_Pro_sym"/>
    <property type="match status" value="1"/>
</dbReference>
<feature type="transmembrane region" description="Helical" evidence="14">
    <location>
        <begin position="489"/>
        <end position="508"/>
    </location>
</feature>
<keyword evidence="9 14" id="KW-0406">Ion transport</keyword>
<dbReference type="Proteomes" id="UP000199681">
    <property type="component" value="Unassembled WGS sequence"/>
</dbReference>
<name>A0ABY1E8Y5_9MICO</name>
<evidence type="ECO:0000256" key="4">
    <source>
        <dbReference type="ARBA" id="ARBA00022475"/>
    </source>
</evidence>
<evidence type="ECO:0000313" key="16">
    <source>
        <dbReference type="Proteomes" id="UP000199681"/>
    </source>
</evidence>
<evidence type="ECO:0000256" key="1">
    <source>
        <dbReference type="ARBA" id="ARBA00004651"/>
    </source>
</evidence>
<reference evidence="15 16" key="1">
    <citation type="submission" date="2016-10" db="EMBL/GenBank/DDBJ databases">
        <authorList>
            <person name="Varghese N."/>
            <person name="Submissions S."/>
        </authorList>
    </citation>
    <scope>NUCLEOTIDE SEQUENCE [LARGE SCALE GENOMIC DNA]</scope>
    <source>
        <strain evidence="15 16">GMCC 1.11211</strain>
    </source>
</reference>
<gene>
    <name evidence="15" type="ORF">SAMN05216274_10179</name>
</gene>
<dbReference type="NCBIfam" id="TIGR00813">
    <property type="entry name" value="sss"/>
    <property type="match status" value="1"/>
</dbReference>
<evidence type="ECO:0000256" key="12">
    <source>
        <dbReference type="ARBA" id="ARBA00033708"/>
    </source>
</evidence>
<dbReference type="InterPro" id="IPR038377">
    <property type="entry name" value="Na/Glc_symporter_sf"/>
</dbReference>
<keyword evidence="8 14" id="KW-0915">Sodium</keyword>
<feature type="transmembrane region" description="Helical" evidence="14">
    <location>
        <begin position="134"/>
        <end position="156"/>
    </location>
</feature>
<dbReference type="Gene3D" id="1.20.1730.10">
    <property type="entry name" value="Sodium/glucose cotransporter"/>
    <property type="match status" value="1"/>
</dbReference>
<sequence length="568" mass="60036">MDASCGHCGHVQGDRGQGVSPPLLNGYGGEWAVKDGAMPIFLRDWSFELARTSSNHVQYVGHPNKGIPLTDQTFQLIAIVLYLSGMVAIGYFAFRQTKDLDDYMLAGRGLKPGTAALSAGASDMSGWLLLGLPGAIYVSGLVEAWIAIGLTIGAWLNWKFVAPRLRSYTFVSKNSITIPSFFENRLKDTSRLLRVVSGVIILVFFTFYVSSGMVAGGVFFEESFGSTFVTGMLIVGGVTLLYTLFGGFLGATLTDVAQGLLMLAALIAVPLVALNATGGVVATLDSIREVNPDLLSLTAGGSVLGVISAAAWGLGYVGQPHIIVRFMAMRTPQDAKAGRRIGIGWMILTALGAIATALIGIAYFQQNPDLDLANPETVFLILSQTLFHPFIAGLVLAAVLAAIMSTISSQLIVSSSALVEDLYKIVGKDAAPKQLVMLGRIGVLVVAVIAALIALQQNSTILDLVGFAWAGFGAAFGPVVILSLYWKKLSTWGTLASMVTGAVVVFVWGNSALGDTLYEIVPGFAASMIVAVVVSLATYKPNAEIDAEFELAAEQAHPKYQAPKKVSV</sequence>
<keyword evidence="16" id="KW-1185">Reference proteome</keyword>
<evidence type="ECO:0000256" key="5">
    <source>
        <dbReference type="ARBA" id="ARBA00022692"/>
    </source>
</evidence>
<dbReference type="EMBL" id="FOPW01000001">
    <property type="protein sequence ID" value="SFH15522.1"/>
    <property type="molecule type" value="Genomic_DNA"/>
</dbReference>
<proteinExistence type="inferred from homology"/>
<keyword evidence="7 14" id="KW-1133">Transmembrane helix</keyword>
<feature type="transmembrane region" description="Helical" evidence="14">
    <location>
        <begin position="461"/>
        <end position="482"/>
    </location>
</feature>
<evidence type="ECO:0000256" key="3">
    <source>
        <dbReference type="ARBA" id="ARBA00022448"/>
    </source>
</evidence>
<dbReference type="InterPro" id="IPR011851">
    <property type="entry name" value="Na/Pro_symporter"/>
</dbReference>
<comment type="catalytic activity">
    <reaction evidence="12">
        <text>L-proline(in) + Na(+)(in) = L-proline(out) + Na(+)(out)</text>
        <dbReference type="Rhea" id="RHEA:28967"/>
        <dbReference type="ChEBI" id="CHEBI:29101"/>
        <dbReference type="ChEBI" id="CHEBI:60039"/>
    </reaction>
</comment>
<keyword evidence="6 14" id="KW-0769">Symport</keyword>
<evidence type="ECO:0000256" key="14">
    <source>
        <dbReference type="RuleBase" id="RU366012"/>
    </source>
</evidence>
<feature type="transmembrane region" description="Helical" evidence="14">
    <location>
        <begin position="294"/>
        <end position="317"/>
    </location>
</feature>
<evidence type="ECO:0000256" key="7">
    <source>
        <dbReference type="ARBA" id="ARBA00022989"/>
    </source>
</evidence>
<dbReference type="InterPro" id="IPR001734">
    <property type="entry name" value="Na/solute_symporter"/>
</dbReference>
<evidence type="ECO:0000256" key="13">
    <source>
        <dbReference type="RuleBase" id="RU362091"/>
    </source>
</evidence>
<keyword evidence="10 14" id="KW-0472">Membrane</keyword>
<dbReference type="InterPro" id="IPR050277">
    <property type="entry name" value="Sodium:Solute_Symporter"/>
</dbReference>
<keyword evidence="3 14" id="KW-0813">Transport</keyword>
<keyword evidence="4 14" id="KW-1003">Cell membrane</keyword>
<comment type="similarity">
    <text evidence="2 13">Belongs to the sodium:solute symporter (SSF) (TC 2.A.21) family.</text>
</comment>
<keyword evidence="14" id="KW-0029">Amino-acid transport</keyword>
<feature type="transmembrane region" description="Helical" evidence="14">
    <location>
        <begin position="386"/>
        <end position="414"/>
    </location>
</feature>
<evidence type="ECO:0000256" key="9">
    <source>
        <dbReference type="ARBA" id="ARBA00023065"/>
    </source>
</evidence>
<dbReference type="Pfam" id="PF00474">
    <property type="entry name" value="SSF"/>
    <property type="match status" value="1"/>
</dbReference>
<evidence type="ECO:0000313" key="15">
    <source>
        <dbReference type="EMBL" id="SFH15522.1"/>
    </source>
</evidence>
<comment type="function">
    <text evidence="14">Catalyzes the sodium-dependent uptake of extracellular L-proline.</text>
</comment>
<evidence type="ECO:0000256" key="2">
    <source>
        <dbReference type="ARBA" id="ARBA00006434"/>
    </source>
</evidence>
<feature type="transmembrane region" description="Helical" evidence="14">
    <location>
        <begin position="343"/>
        <end position="366"/>
    </location>
</feature>
<comment type="subcellular location">
    <subcellularLocation>
        <location evidence="1 14">Cell membrane</location>
        <topology evidence="1 14">Multi-pass membrane protein</topology>
    </subcellularLocation>
</comment>
<evidence type="ECO:0000256" key="11">
    <source>
        <dbReference type="ARBA" id="ARBA00023201"/>
    </source>
</evidence>
<keyword evidence="5 14" id="KW-0812">Transmembrane</keyword>
<keyword evidence="11 14" id="KW-0739">Sodium transport</keyword>
<organism evidence="15 16">
    <name type="scientific">Cryobacterium levicorallinum</name>
    <dbReference type="NCBI Taxonomy" id="995038"/>
    <lineage>
        <taxon>Bacteria</taxon>
        <taxon>Bacillati</taxon>
        <taxon>Actinomycetota</taxon>
        <taxon>Actinomycetes</taxon>
        <taxon>Micrococcales</taxon>
        <taxon>Microbacteriaceae</taxon>
        <taxon>Cryobacterium</taxon>
    </lineage>
</organism>
<feature type="transmembrane region" description="Helical" evidence="14">
    <location>
        <begin position="195"/>
        <end position="220"/>
    </location>
</feature>
<dbReference type="PANTHER" id="PTHR48086:SF3">
    <property type="entry name" value="SODIUM_PROLINE SYMPORTER"/>
    <property type="match status" value="1"/>
</dbReference>
<protein>
    <recommendedName>
        <fullName evidence="14">Sodium/proline symporter</fullName>
    </recommendedName>
    <alternativeName>
        <fullName evidence="14">Proline permease</fullName>
    </alternativeName>
</protein>
<feature type="transmembrane region" description="Helical" evidence="14">
    <location>
        <begin position="435"/>
        <end position="455"/>
    </location>
</feature>
<evidence type="ECO:0000256" key="10">
    <source>
        <dbReference type="ARBA" id="ARBA00023136"/>
    </source>
</evidence>